<dbReference type="GO" id="GO:0016020">
    <property type="term" value="C:membrane"/>
    <property type="evidence" value="ECO:0007669"/>
    <property type="project" value="TreeGrafter"/>
</dbReference>
<dbReference type="RefSeq" id="XP_046059681.1">
    <property type="nucleotide sequence ID" value="XM_046207069.1"/>
</dbReference>
<accession>A0A9P8P0G2</accession>
<dbReference type="Gene3D" id="3.40.50.10330">
    <property type="entry name" value="Probable inorganic polyphosphate/atp-NAD kinase, domain 1"/>
    <property type="match status" value="1"/>
</dbReference>
<keyword evidence="7" id="KW-1185">Reference proteome</keyword>
<feature type="domain" description="DAGKc" evidence="5">
    <location>
        <begin position="84"/>
        <end position="169"/>
    </location>
</feature>
<organism evidence="6 7">
    <name type="scientific">Ogataea philodendri</name>
    <dbReference type="NCBI Taxonomy" id="1378263"/>
    <lineage>
        <taxon>Eukaryota</taxon>
        <taxon>Fungi</taxon>
        <taxon>Dikarya</taxon>
        <taxon>Ascomycota</taxon>
        <taxon>Saccharomycotina</taxon>
        <taxon>Pichiomycetes</taxon>
        <taxon>Pichiales</taxon>
        <taxon>Pichiaceae</taxon>
        <taxon>Ogataea</taxon>
    </lineage>
</organism>
<sequence length="360" mass="39126">MSLLITTGTGPVLVSETETEYLWTPQESTNTAPPPSHLLNTQIVVLDSVKSGTRVPSKDLYKQLLQPLFSSWDLSHRYIATTSAKSVEQYGHSLGSEKTLLIVLSGDTTISELINSVADSVDVTILNVPLGTGNAFAHSIGLSNVVSAVSALTSGKIHPLRTYQAVFEPGSQVVLPDGPSFAATTLNFFVVGSWGLHACLVADSDSPELRKLGNERFKIAAQQVLEKNPVFHGTFVVDGKQIEAHASLGYFVVAAVPLFEKTFEISPQSDPAEHSLHLVYFHHTTPESVVEIMTKAYQQGEHVKDPRVGYLKGSEIELEVHESDPALRRICVDGTIVQIAGSKVVFRPRIFDGLHYLSVN</sequence>
<reference evidence="6" key="2">
    <citation type="submission" date="2021-01" db="EMBL/GenBank/DDBJ databases">
        <authorList>
            <person name="Schikora-Tamarit M.A."/>
        </authorList>
    </citation>
    <scope>NUCLEOTIDE SEQUENCE</scope>
    <source>
        <strain evidence="6">CBS6075</strain>
    </source>
</reference>
<dbReference type="Gene3D" id="2.60.200.40">
    <property type="match status" value="1"/>
</dbReference>
<dbReference type="GO" id="GO:0005737">
    <property type="term" value="C:cytoplasm"/>
    <property type="evidence" value="ECO:0007669"/>
    <property type="project" value="TreeGrafter"/>
</dbReference>
<evidence type="ECO:0000256" key="3">
    <source>
        <dbReference type="ARBA" id="ARBA00022777"/>
    </source>
</evidence>
<dbReference type="GO" id="GO:0001727">
    <property type="term" value="F:lipid kinase activity"/>
    <property type="evidence" value="ECO:0007669"/>
    <property type="project" value="TreeGrafter"/>
</dbReference>
<gene>
    <name evidence="6" type="ORF">OGAPHI_005844</name>
</gene>
<keyword evidence="1" id="KW-0808">Transferase</keyword>
<dbReference type="Proteomes" id="UP000769157">
    <property type="component" value="Unassembled WGS sequence"/>
</dbReference>
<dbReference type="PANTHER" id="PTHR12358">
    <property type="entry name" value="SPHINGOSINE KINASE"/>
    <property type="match status" value="1"/>
</dbReference>
<dbReference type="GeneID" id="70237808"/>
<protein>
    <recommendedName>
        <fullName evidence="5">DAGKc domain-containing protein</fullName>
    </recommendedName>
</protein>
<dbReference type="Pfam" id="PF19279">
    <property type="entry name" value="YegS_C"/>
    <property type="match status" value="1"/>
</dbReference>
<dbReference type="AlphaFoldDB" id="A0A9P8P0G2"/>
<dbReference type="PROSITE" id="PS50146">
    <property type="entry name" value="DAGK"/>
    <property type="match status" value="1"/>
</dbReference>
<comment type="caution">
    <text evidence="6">The sequence shown here is derived from an EMBL/GenBank/DDBJ whole genome shotgun (WGS) entry which is preliminary data.</text>
</comment>
<dbReference type="InterPro" id="IPR050187">
    <property type="entry name" value="Lipid_Phosphate_FormReg"/>
</dbReference>
<dbReference type="InterPro" id="IPR017438">
    <property type="entry name" value="ATP-NAD_kinase_N"/>
</dbReference>
<proteinExistence type="predicted"/>
<dbReference type="OrthoDB" id="3853857at2759"/>
<evidence type="ECO:0000313" key="7">
    <source>
        <dbReference type="Proteomes" id="UP000769157"/>
    </source>
</evidence>
<evidence type="ECO:0000313" key="6">
    <source>
        <dbReference type="EMBL" id="KAH3662592.1"/>
    </source>
</evidence>
<keyword evidence="2" id="KW-0547">Nucleotide-binding</keyword>
<dbReference type="SUPFAM" id="SSF111331">
    <property type="entry name" value="NAD kinase/diacylglycerol kinase-like"/>
    <property type="match status" value="1"/>
</dbReference>
<evidence type="ECO:0000256" key="2">
    <source>
        <dbReference type="ARBA" id="ARBA00022741"/>
    </source>
</evidence>
<reference evidence="6" key="1">
    <citation type="journal article" date="2021" name="Open Biol.">
        <title>Shared evolutionary footprints suggest mitochondrial oxidative damage underlies multiple complex I losses in fungi.</title>
        <authorList>
            <person name="Schikora-Tamarit M.A."/>
            <person name="Marcet-Houben M."/>
            <person name="Nosek J."/>
            <person name="Gabaldon T."/>
        </authorList>
    </citation>
    <scope>NUCLEOTIDE SEQUENCE</scope>
    <source>
        <strain evidence="6">CBS6075</strain>
    </source>
</reference>
<dbReference type="PANTHER" id="PTHR12358:SF108">
    <property type="entry name" value="DAGKC DOMAIN-CONTAINING PROTEIN"/>
    <property type="match status" value="1"/>
</dbReference>
<keyword evidence="3" id="KW-0418">Kinase</keyword>
<dbReference type="EMBL" id="JAEUBE010000378">
    <property type="protein sequence ID" value="KAH3662592.1"/>
    <property type="molecule type" value="Genomic_DNA"/>
</dbReference>
<name>A0A9P8P0G2_9ASCO</name>
<dbReference type="GO" id="GO:0046512">
    <property type="term" value="P:sphingosine biosynthetic process"/>
    <property type="evidence" value="ECO:0007669"/>
    <property type="project" value="TreeGrafter"/>
</dbReference>
<keyword evidence="4" id="KW-0067">ATP-binding</keyword>
<dbReference type="InterPro" id="IPR045540">
    <property type="entry name" value="YegS/DAGK_C"/>
</dbReference>
<evidence type="ECO:0000256" key="4">
    <source>
        <dbReference type="ARBA" id="ARBA00022840"/>
    </source>
</evidence>
<evidence type="ECO:0000259" key="5">
    <source>
        <dbReference type="PROSITE" id="PS50146"/>
    </source>
</evidence>
<dbReference type="Pfam" id="PF00781">
    <property type="entry name" value="DAGK_cat"/>
    <property type="match status" value="1"/>
</dbReference>
<dbReference type="InterPro" id="IPR001206">
    <property type="entry name" value="Diacylglycerol_kinase_cat_dom"/>
</dbReference>
<dbReference type="GO" id="GO:0005524">
    <property type="term" value="F:ATP binding"/>
    <property type="evidence" value="ECO:0007669"/>
    <property type="project" value="UniProtKB-KW"/>
</dbReference>
<evidence type="ECO:0000256" key="1">
    <source>
        <dbReference type="ARBA" id="ARBA00022679"/>
    </source>
</evidence>
<dbReference type="InterPro" id="IPR016064">
    <property type="entry name" value="NAD/diacylglycerol_kinase_sf"/>
</dbReference>